<evidence type="ECO:0000256" key="1">
    <source>
        <dbReference type="ARBA" id="ARBA00009104"/>
    </source>
</evidence>
<evidence type="ECO:0000256" key="2">
    <source>
        <dbReference type="ARBA" id="ARBA00011963"/>
    </source>
</evidence>
<reference evidence="8 9" key="1">
    <citation type="submission" date="2015-02" db="EMBL/GenBank/DDBJ databases">
        <title>Draft genome of a novel marine cyanobacterium (Chroococcales) isolated from South Atlantic Ocean.</title>
        <authorList>
            <person name="Rigonato J."/>
            <person name="Alvarenga D.O."/>
            <person name="Branco L.H."/>
            <person name="Varani A.M."/>
            <person name="Brandini F.P."/>
            <person name="Fiore M.F."/>
        </authorList>
    </citation>
    <scope>NUCLEOTIDE SEQUENCE [LARGE SCALE GENOMIC DNA]</scope>
    <source>
        <strain evidence="8 9">CENA595</strain>
    </source>
</reference>
<keyword evidence="3" id="KW-0547">Nucleotide-binding</keyword>
<dbReference type="GO" id="GO:0005524">
    <property type="term" value="F:ATP binding"/>
    <property type="evidence" value="ECO:0007669"/>
    <property type="project" value="UniProtKB-KW"/>
</dbReference>
<dbReference type="Proteomes" id="UP000032452">
    <property type="component" value="Unassembled WGS sequence"/>
</dbReference>
<keyword evidence="4" id="KW-0067">ATP-binding</keyword>
<dbReference type="InterPro" id="IPR027417">
    <property type="entry name" value="P-loop_NTPase"/>
</dbReference>
<dbReference type="EC" id="2.7.1.176" evidence="2"/>
<accession>A0A0D8ZTU9</accession>
<evidence type="ECO:0000259" key="7">
    <source>
        <dbReference type="Pfam" id="PF06414"/>
    </source>
</evidence>
<evidence type="ECO:0000256" key="6">
    <source>
        <dbReference type="ARBA" id="ARBA00048178"/>
    </source>
</evidence>
<dbReference type="OrthoDB" id="9791543at2"/>
<evidence type="ECO:0000313" key="9">
    <source>
        <dbReference type="Proteomes" id="UP000032452"/>
    </source>
</evidence>
<dbReference type="EMBL" id="JYON01000007">
    <property type="protein sequence ID" value="KJH72178.1"/>
    <property type="molecule type" value="Genomic_DNA"/>
</dbReference>
<evidence type="ECO:0000256" key="4">
    <source>
        <dbReference type="ARBA" id="ARBA00022840"/>
    </source>
</evidence>
<comment type="similarity">
    <text evidence="1">Belongs to the zeta toxin family.</text>
</comment>
<dbReference type="PANTHER" id="PTHR39206:SF1">
    <property type="entry name" value="SLL8004 PROTEIN"/>
    <property type="match status" value="1"/>
</dbReference>
<dbReference type="SUPFAM" id="SSF52540">
    <property type="entry name" value="P-loop containing nucleoside triphosphate hydrolases"/>
    <property type="match status" value="1"/>
</dbReference>
<dbReference type="Gene3D" id="3.40.50.300">
    <property type="entry name" value="P-loop containing nucleotide triphosphate hydrolases"/>
    <property type="match status" value="1"/>
</dbReference>
<dbReference type="GO" id="GO:0016301">
    <property type="term" value="F:kinase activity"/>
    <property type="evidence" value="ECO:0007669"/>
    <property type="project" value="InterPro"/>
</dbReference>
<comment type="catalytic activity">
    <reaction evidence="6">
        <text>UDP-N-acetyl-alpha-D-glucosamine + ATP = UDP-N-acetyl-alpha-D-glucosamine 3'-phosphate + ADP + H(+)</text>
        <dbReference type="Rhea" id="RHEA:32671"/>
        <dbReference type="ChEBI" id="CHEBI:15378"/>
        <dbReference type="ChEBI" id="CHEBI:30616"/>
        <dbReference type="ChEBI" id="CHEBI:57705"/>
        <dbReference type="ChEBI" id="CHEBI:64353"/>
        <dbReference type="ChEBI" id="CHEBI:456216"/>
        <dbReference type="EC" id="2.7.1.176"/>
    </reaction>
</comment>
<comment type="caution">
    <text evidence="8">The sequence shown here is derived from an EMBL/GenBank/DDBJ whole genome shotgun (WGS) entry which is preliminary data.</text>
</comment>
<dbReference type="AlphaFoldDB" id="A0A0D8ZTU9"/>
<keyword evidence="9" id="KW-1185">Reference proteome</keyword>
<sequence>MPNIYVVGGANGSGKTTTAQIILPNFLEVFEYVNADEIATGLSMFNSESVAILAGRLMLARLEALAASGVDFAFETTLAARHFASFLKKSKLKSYNINLIFFWLRSPELAIERVRRRVESGGHNIPEPVIRRRYTRGIKNLKQLYIPVCDSWIVYDNSRTNPQIVAACGIEQEPVIYQAEIWNQMIRIANE</sequence>
<protein>
    <recommendedName>
        <fullName evidence="5">UDP-N-acetylglucosamine kinase</fullName>
        <ecNumber evidence="2">2.7.1.176</ecNumber>
    </recommendedName>
    <alternativeName>
        <fullName evidence="5">UDP-N-acetylglucosamine kinase</fullName>
    </alternativeName>
</protein>
<feature type="domain" description="Zeta toxin" evidence="7">
    <location>
        <begin position="2"/>
        <end position="144"/>
    </location>
</feature>
<dbReference type="RefSeq" id="WP_045054305.1">
    <property type="nucleotide sequence ID" value="NZ_CAWMDP010000040.1"/>
</dbReference>
<dbReference type="PANTHER" id="PTHR39206">
    <property type="entry name" value="SLL8004 PROTEIN"/>
    <property type="match status" value="1"/>
</dbReference>
<name>A0A0D8ZTU9_9CYAN</name>
<dbReference type="PATRIC" id="fig|1618023.3.peg.3525"/>
<evidence type="ECO:0000313" key="8">
    <source>
        <dbReference type="EMBL" id="KJH72178.1"/>
    </source>
</evidence>
<evidence type="ECO:0000256" key="5">
    <source>
        <dbReference type="ARBA" id="ARBA00032897"/>
    </source>
</evidence>
<dbReference type="Pfam" id="PF06414">
    <property type="entry name" value="Zeta_toxin"/>
    <property type="match status" value="1"/>
</dbReference>
<organism evidence="8 9">
    <name type="scientific">Aliterella atlantica CENA595</name>
    <dbReference type="NCBI Taxonomy" id="1618023"/>
    <lineage>
        <taxon>Bacteria</taxon>
        <taxon>Bacillati</taxon>
        <taxon>Cyanobacteriota</taxon>
        <taxon>Cyanophyceae</taxon>
        <taxon>Chroococcidiopsidales</taxon>
        <taxon>Aliterellaceae</taxon>
        <taxon>Aliterella</taxon>
    </lineage>
</organism>
<gene>
    <name evidence="8" type="ORF">UH38_08935</name>
</gene>
<dbReference type="STRING" id="1618023.UH38_08935"/>
<dbReference type="InterPro" id="IPR010488">
    <property type="entry name" value="Zeta_toxin_domain"/>
</dbReference>
<proteinExistence type="inferred from homology"/>
<evidence type="ECO:0000256" key="3">
    <source>
        <dbReference type="ARBA" id="ARBA00022741"/>
    </source>
</evidence>